<dbReference type="GO" id="GO:0060320">
    <property type="term" value="P:rejection of self pollen"/>
    <property type="evidence" value="ECO:0007669"/>
    <property type="project" value="UniProtKB-KW"/>
</dbReference>
<evidence type="ECO:0000256" key="5">
    <source>
        <dbReference type="ARBA" id="ARBA00022729"/>
    </source>
</evidence>
<keyword evidence="7" id="KW-1185">Reference proteome</keyword>
<evidence type="ECO:0000256" key="3">
    <source>
        <dbReference type="ARBA" id="ARBA00022471"/>
    </source>
</evidence>
<gene>
    <name evidence="6" type="ORF">TAV2_LOCUS8504</name>
</gene>
<dbReference type="Pfam" id="PF05938">
    <property type="entry name" value="Self-incomp_S1"/>
    <property type="match status" value="1"/>
</dbReference>
<dbReference type="InterPro" id="IPR010264">
    <property type="entry name" value="Self-incomp_S1"/>
</dbReference>
<evidence type="ECO:0000256" key="1">
    <source>
        <dbReference type="ARBA" id="ARBA00004613"/>
    </source>
</evidence>
<evidence type="ECO:0000313" key="7">
    <source>
        <dbReference type="Proteomes" id="UP000836841"/>
    </source>
</evidence>
<sequence>MVNGELTAGELELPDVGVTGRSKVHFGPQYTVHIINAMLTENFTFHCKSKDTDLGSHVAEPAEDYYFTSLKQCLTLWPMSHLGFH</sequence>
<dbReference type="EMBL" id="CAJVSB020000381">
    <property type="protein sequence ID" value="CAH2050188.1"/>
    <property type="molecule type" value="Genomic_DNA"/>
</dbReference>
<evidence type="ECO:0000256" key="2">
    <source>
        <dbReference type="ARBA" id="ARBA00005581"/>
    </source>
</evidence>
<comment type="similarity">
    <text evidence="2">Belongs to the plant self-incompatibility (S1) protein family.</text>
</comment>
<keyword evidence="5" id="KW-0732">Signal</keyword>
<proteinExistence type="inferred from homology"/>
<protein>
    <submittedName>
        <fullName evidence="6">Uncharacterized protein</fullName>
    </submittedName>
</protein>
<evidence type="ECO:0000313" key="6">
    <source>
        <dbReference type="EMBL" id="CAH2050188.1"/>
    </source>
</evidence>
<comment type="subcellular location">
    <subcellularLocation>
        <location evidence="1">Secreted</location>
    </subcellularLocation>
</comment>
<name>A0AAU9RSR0_THLAR</name>
<keyword evidence="3" id="KW-0713">Self-incompatibility</keyword>
<accession>A0AAU9RSR0</accession>
<evidence type="ECO:0000256" key="4">
    <source>
        <dbReference type="ARBA" id="ARBA00022525"/>
    </source>
</evidence>
<comment type="caution">
    <text evidence="6">The sequence shown here is derived from an EMBL/GenBank/DDBJ whole genome shotgun (WGS) entry which is preliminary data.</text>
</comment>
<dbReference type="GO" id="GO:0005576">
    <property type="term" value="C:extracellular region"/>
    <property type="evidence" value="ECO:0007669"/>
    <property type="project" value="UniProtKB-SubCell"/>
</dbReference>
<dbReference type="Proteomes" id="UP000836841">
    <property type="component" value="Unassembled WGS sequence"/>
</dbReference>
<keyword evidence="4" id="KW-0964">Secreted</keyword>
<reference evidence="6 7" key="1">
    <citation type="submission" date="2022-03" db="EMBL/GenBank/DDBJ databases">
        <authorList>
            <person name="Nunn A."/>
            <person name="Chopra R."/>
            <person name="Nunn A."/>
            <person name="Contreras Garrido A."/>
        </authorList>
    </citation>
    <scope>NUCLEOTIDE SEQUENCE [LARGE SCALE GENOMIC DNA]</scope>
</reference>
<organism evidence="6 7">
    <name type="scientific">Thlaspi arvense</name>
    <name type="common">Field penny-cress</name>
    <dbReference type="NCBI Taxonomy" id="13288"/>
    <lineage>
        <taxon>Eukaryota</taxon>
        <taxon>Viridiplantae</taxon>
        <taxon>Streptophyta</taxon>
        <taxon>Embryophyta</taxon>
        <taxon>Tracheophyta</taxon>
        <taxon>Spermatophyta</taxon>
        <taxon>Magnoliopsida</taxon>
        <taxon>eudicotyledons</taxon>
        <taxon>Gunneridae</taxon>
        <taxon>Pentapetalae</taxon>
        <taxon>rosids</taxon>
        <taxon>malvids</taxon>
        <taxon>Brassicales</taxon>
        <taxon>Brassicaceae</taxon>
        <taxon>Thlaspideae</taxon>
        <taxon>Thlaspi</taxon>
    </lineage>
</organism>
<dbReference type="AlphaFoldDB" id="A0AAU9RSR0"/>